<dbReference type="PANTHER" id="PTHR43285">
    <property type="entry name" value="ANTHRANILATE PHOSPHORIBOSYLTRANSFERASE"/>
    <property type="match status" value="1"/>
</dbReference>
<evidence type="ECO:0000256" key="9">
    <source>
        <dbReference type="HAMAP-Rule" id="MF_00211"/>
    </source>
</evidence>
<evidence type="ECO:0000259" key="11">
    <source>
        <dbReference type="Pfam" id="PF02885"/>
    </source>
</evidence>
<dbReference type="GO" id="GO:0000162">
    <property type="term" value="P:L-tryptophan biosynthetic process"/>
    <property type="evidence" value="ECO:0007669"/>
    <property type="project" value="UniProtKB-UniRule"/>
</dbReference>
<feature type="binding site" evidence="9">
    <location>
        <position position="90"/>
    </location>
    <ligand>
        <name>5-phospho-alpha-D-ribose 1-diphosphate</name>
        <dbReference type="ChEBI" id="CHEBI:58017"/>
    </ligand>
</feature>
<dbReference type="GO" id="GO:0000287">
    <property type="term" value="F:magnesium ion binding"/>
    <property type="evidence" value="ECO:0007669"/>
    <property type="project" value="UniProtKB-UniRule"/>
</dbReference>
<dbReference type="HAMAP" id="MF_00211">
    <property type="entry name" value="TrpD"/>
    <property type="match status" value="1"/>
</dbReference>
<comment type="subunit">
    <text evidence="9">Homodimer.</text>
</comment>
<reference evidence="12" key="1">
    <citation type="submission" date="2023-05" db="EMBL/GenBank/DDBJ databases">
        <title>Anaerotaeda fermentans gen. nov., sp. nov., a novel anaerobic planctomycete of the new family within the order Sedimentisphaerales isolated from Taman Peninsula, Russia.</title>
        <authorList>
            <person name="Khomyakova M.A."/>
            <person name="Merkel A.Y."/>
            <person name="Slobodkin A.I."/>
        </authorList>
    </citation>
    <scope>NUCLEOTIDE SEQUENCE</scope>
    <source>
        <strain evidence="12">M17dextr</strain>
    </source>
</reference>
<evidence type="ECO:0000256" key="5">
    <source>
        <dbReference type="ARBA" id="ARBA00022822"/>
    </source>
</evidence>
<comment type="cofactor">
    <cofactor evidence="9">
        <name>Mg(2+)</name>
        <dbReference type="ChEBI" id="CHEBI:18420"/>
    </cofactor>
    <text evidence="9">Binds 2 magnesium ions per monomer.</text>
</comment>
<dbReference type="FunFam" id="3.40.1030.10:FF:000002">
    <property type="entry name" value="Anthranilate phosphoribosyltransferase"/>
    <property type="match status" value="1"/>
</dbReference>
<protein>
    <recommendedName>
        <fullName evidence="9">Anthranilate phosphoribosyltransferase</fullName>
        <ecNumber evidence="9">2.4.2.18</ecNumber>
    </recommendedName>
</protein>
<keyword evidence="13" id="KW-1185">Reference proteome</keyword>
<feature type="binding site" evidence="9">
    <location>
        <position position="227"/>
    </location>
    <ligand>
        <name>Mg(2+)</name>
        <dbReference type="ChEBI" id="CHEBI:18420"/>
        <label>2</label>
    </ligand>
</feature>
<dbReference type="InterPro" id="IPR005940">
    <property type="entry name" value="Anthranilate_Pribosyl_Tfrase"/>
</dbReference>
<comment type="caution">
    <text evidence="12">The sequence shown here is derived from an EMBL/GenBank/DDBJ whole genome shotgun (WGS) entry which is preliminary data.</text>
</comment>
<evidence type="ECO:0000256" key="1">
    <source>
        <dbReference type="ARBA" id="ARBA00004907"/>
    </source>
</evidence>
<dbReference type="InterPro" id="IPR017459">
    <property type="entry name" value="Glycosyl_Trfase_fam3_N_dom"/>
</dbReference>
<comment type="caution">
    <text evidence="9">Lacks conserved residue(s) required for the propagation of feature annotation.</text>
</comment>
<dbReference type="RefSeq" id="WP_349245386.1">
    <property type="nucleotide sequence ID" value="NZ_JASCXX010000015.1"/>
</dbReference>
<feature type="binding site" evidence="9">
    <location>
        <position position="226"/>
    </location>
    <ligand>
        <name>Mg(2+)</name>
        <dbReference type="ChEBI" id="CHEBI:18420"/>
        <label>2</label>
    </ligand>
</feature>
<dbReference type="InterPro" id="IPR036320">
    <property type="entry name" value="Glycosyl_Trfase_fam3_N_dom_sf"/>
</dbReference>
<evidence type="ECO:0000256" key="4">
    <source>
        <dbReference type="ARBA" id="ARBA00022679"/>
    </source>
</evidence>
<dbReference type="InterPro" id="IPR000312">
    <property type="entry name" value="Glycosyl_Trfase_fam3"/>
</dbReference>
<dbReference type="EMBL" id="JASCXX010000015">
    <property type="protein sequence ID" value="MDI6449978.1"/>
    <property type="molecule type" value="Genomic_DNA"/>
</dbReference>
<comment type="catalytic activity">
    <reaction evidence="7 9">
        <text>N-(5-phospho-beta-D-ribosyl)anthranilate + diphosphate = 5-phospho-alpha-D-ribose 1-diphosphate + anthranilate</text>
        <dbReference type="Rhea" id="RHEA:11768"/>
        <dbReference type="ChEBI" id="CHEBI:16567"/>
        <dbReference type="ChEBI" id="CHEBI:18277"/>
        <dbReference type="ChEBI" id="CHEBI:33019"/>
        <dbReference type="ChEBI" id="CHEBI:58017"/>
        <dbReference type="EC" id="2.4.2.18"/>
    </reaction>
</comment>
<comment type="function">
    <text evidence="9">Catalyzes the transfer of the phosphoribosyl group of 5-phosphorylribose-1-pyrophosphate (PRPP) to anthranilate to yield N-(5'-phosphoribosyl)-anthranilate (PRA).</text>
</comment>
<gene>
    <name evidence="9 12" type="primary">trpD</name>
    <name evidence="12" type="ORF">QJ522_13045</name>
</gene>
<feature type="binding site" evidence="9">
    <location>
        <position position="113"/>
    </location>
    <ligand>
        <name>anthranilate</name>
        <dbReference type="ChEBI" id="CHEBI:16567"/>
        <label>1</label>
    </ligand>
</feature>
<dbReference type="Proteomes" id="UP001431776">
    <property type="component" value="Unassembled WGS sequence"/>
</dbReference>
<comment type="similarity">
    <text evidence="9">Belongs to the anthranilate phosphoribosyltransferase family.</text>
</comment>
<feature type="binding site" evidence="9">
    <location>
        <position position="82"/>
    </location>
    <ligand>
        <name>anthranilate</name>
        <dbReference type="ChEBI" id="CHEBI:16567"/>
        <label>1</label>
    </ligand>
</feature>
<dbReference type="Pfam" id="PF02885">
    <property type="entry name" value="Glycos_trans_3N"/>
    <property type="match status" value="1"/>
</dbReference>
<dbReference type="GO" id="GO:0005829">
    <property type="term" value="C:cytosol"/>
    <property type="evidence" value="ECO:0007669"/>
    <property type="project" value="TreeGrafter"/>
</dbReference>
<sequence>MATITEYLEIILDGRDLTFEQAKALQDKIFEGEVTEVQIAAFLAMMRMKRATSAEIAGLAQSLRDHAVPVNVGIDNLVDTCGTGGATIKTFNISTAAALVAAGAGVYVAKHGNRGITSKCGSADVLDELGVNIDPGPDVVAECIRRAHIGFMFAPKFHPAMRFVQPIRKSLDFRTAFNILGPLANPARVTAQVMGVADAELLGRIAETLKLLGARRAMVVHGQGMDEISLLGKTKIVELRDGRIESMELDPAEFGFTGASIDQLGSGDAITNAALVRSILNGKERGARRDIVVLNAAAAIIVAGLVDSFPQALPLAEYSIDDGKAMHCLETLIEVSNKG</sequence>
<dbReference type="AlphaFoldDB" id="A0AAW6TWB9"/>
<dbReference type="EC" id="2.4.2.18" evidence="9"/>
<keyword evidence="2 9" id="KW-0028">Amino-acid biosynthesis</keyword>
<comment type="pathway">
    <text evidence="1 9">Amino-acid biosynthesis; L-tryptophan biosynthesis; L-tryptophan from chorismate: step 2/5.</text>
</comment>
<feature type="binding site" evidence="9">
    <location>
        <begin position="110"/>
        <end position="118"/>
    </location>
    <ligand>
        <name>5-phospho-alpha-D-ribose 1-diphosphate</name>
        <dbReference type="ChEBI" id="CHEBI:58017"/>
    </ligand>
</feature>
<keyword evidence="9" id="KW-0479">Metal-binding</keyword>
<dbReference type="Gene3D" id="3.40.1030.10">
    <property type="entry name" value="Nucleoside phosphorylase/phosphoribosyltransferase catalytic domain"/>
    <property type="match status" value="1"/>
</dbReference>
<dbReference type="NCBIfam" id="TIGR01245">
    <property type="entry name" value="trpD"/>
    <property type="match status" value="1"/>
</dbReference>
<evidence type="ECO:0000259" key="10">
    <source>
        <dbReference type="Pfam" id="PF00591"/>
    </source>
</evidence>
<feature type="binding site" evidence="9">
    <location>
        <position position="227"/>
    </location>
    <ligand>
        <name>Mg(2+)</name>
        <dbReference type="ChEBI" id="CHEBI:18420"/>
        <label>1</label>
    </ligand>
</feature>
<evidence type="ECO:0000256" key="7">
    <source>
        <dbReference type="ARBA" id="ARBA00052328"/>
    </source>
</evidence>
<keyword evidence="4 9" id="KW-0808">Transferase</keyword>
<evidence type="ECO:0000313" key="12">
    <source>
        <dbReference type="EMBL" id="MDI6449978.1"/>
    </source>
</evidence>
<comment type="similarity">
    <text evidence="8">In the C-terminal section; belongs to the anthranilate phosphoribosyltransferase family.</text>
</comment>
<keyword evidence="9" id="KW-0460">Magnesium</keyword>
<feature type="domain" description="Glycosyl transferase family 3" evidence="10">
    <location>
        <begin position="76"/>
        <end position="326"/>
    </location>
</feature>
<dbReference type="Gene3D" id="1.20.970.10">
    <property type="entry name" value="Transferase, Pyrimidine Nucleoside Phosphorylase, Chain C"/>
    <property type="match status" value="1"/>
</dbReference>
<proteinExistence type="inferred from homology"/>
<keyword evidence="6 9" id="KW-0057">Aromatic amino acid biosynthesis</keyword>
<keyword evidence="5 9" id="KW-0822">Tryptophan biosynthesis</keyword>
<dbReference type="InterPro" id="IPR035902">
    <property type="entry name" value="Nuc_phospho_transferase"/>
</dbReference>
<dbReference type="Pfam" id="PF00591">
    <property type="entry name" value="Glycos_transf_3"/>
    <property type="match status" value="1"/>
</dbReference>
<feature type="binding site" evidence="9">
    <location>
        <begin position="92"/>
        <end position="95"/>
    </location>
    <ligand>
        <name>5-phospho-alpha-D-ribose 1-diphosphate</name>
        <dbReference type="ChEBI" id="CHEBI:58017"/>
    </ligand>
</feature>
<feature type="binding site" evidence="9">
    <location>
        <position position="94"/>
    </location>
    <ligand>
        <name>Mg(2+)</name>
        <dbReference type="ChEBI" id="CHEBI:18420"/>
        <label>1</label>
    </ligand>
</feature>
<evidence type="ECO:0000256" key="6">
    <source>
        <dbReference type="ARBA" id="ARBA00023141"/>
    </source>
</evidence>
<feature type="domain" description="Glycosyl transferase family 3 N-terminal" evidence="11">
    <location>
        <begin position="6"/>
        <end position="67"/>
    </location>
</feature>
<dbReference type="SUPFAM" id="SSF47648">
    <property type="entry name" value="Nucleoside phosphorylase/phosphoribosyltransferase N-terminal domain"/>
    <property type="match status" value="1"/>
</dbReference>
<evidence type="ECO:0000256" key="8">
    <source>
        <dbReference type="ARBA" id="ARBA00061188"/>
    </source>
</evidence>
<feature type="binding site" evidence="9">
    <location>
        <position position="82"/>
    </location>
    <ligand>
        <name>5-phospho-alpha-D-ribose 1-diphosphate</name>
        <dbReference type="ChEBI" id="CHEBI:58017"/>
    </ligand>
</feature>
<keyword evidence="3 9" id="KW-0328">Glycosyltransferase</keyword>
<name>A0AAW6TWB9_9BACT</name>
<evidence type="ECO:0000256" key="2">
    <source>
        <dbReference type="ARBA" id="ARBA00022605"/>
    </source>
</evidence>
<dbReference type="GO" id="GO:0004048">
    <property type="term" value="F:anthranilate phosphoribosyltransferase activity"/>
    <property type="evidence" value="ECO:0007669"/>
    <property type="project" value="UniProtKB-UniRule"/>
</dbReference>
<dbReference type="SUPFAM" id="SSF52418">
    <property type="entry name" value="Nucleoside phosphorylase/phosphoribosyltransferase catalytic domain"/>
    <property type="match status" value="1"/>
</dbReference>
<feature type="binding site" evidence="9">
    <location>
        <position position="122"/>
    </location>
    <ligand>
        <name>5-phospho-alpha-D-ribose 1-diphosphate</name>
        <dbReference type="ChEBI" id="CHEBI:58017"/>
    </ligand>
</feature>
<dbReference type="PANTHER" id="PTHR43285:SF2">
    <property type="entry name" value="ANTHRANILATE PHOSPHORIBOSYLTRANSFERASE"/>
    <property type="match status" value="1"/>
</dbReference>
<accession>A0AAW6TWB9</accession>
<organism evidence="12 13">
    <name type="scientific">Anaerobaca lacustris</name>
    <dbReference type="NCBI Taxonomy" id="3044600"/>
    <lineage>
        <taxon>Bacteria</taxon>
        <taxon>Pseudomonadati</taxon>
        <taxon>Planctomycetota</taxon>
        <taxon>Phycisphaerae</taxon>
        <taxon>Sedimentisphaerales</taxon>
        <taxon>Anaerobacaceae</taxon>
        <taxon>Anaerobaca</taxon>
    </lineage>
</organism>
<feature type="binding site" evidence="9">
    <location>
        <position position="168"/>
    </location>
    <ligand>
        <name>anthranilate</name>
        <dbReference type="ChEBI" id="CHEBI:16567"/>
        <label>2</label>
    </ligand>
</feature>
<evidence type="ECO:0000313" key="13">
    <source>
        <dbReference type="Proteomes" id="UP001431776"/>
    </source>
</evidence>
<evidence type="ECO:0000256" key="3">
    <source>
        <dbReference type="ARBA" id="ARBA00022676"/>
    </source>
</evidence>